<evidence type="ECO:0000256" key="7">
    <source>
        <dbReference type="ARBA" id="ARBA00022840"/>
    </source>
</evidence>
<dbReference type="InterPro" id="IPR036890">
    <property type="entry name" value="HATPase_C_sf"/>
</dbReference>
<keyword evidence="8" id="KW-0902">Two-component regulatory system</keyword>
<proteinExistence type="predicted"/>
<evidence type="ECO:0000256" key="3">
    <source>
        <dbReference type="ARBA" id="ARBA00022553"/>
    </source>
</evidence>
<evidence type="ECO:0000259" key="9">
    <source>
        <dbReference type="PROSITE" id="PS50109"/>
    </source>
</evidence>
<dbReference type="Pfam" id="PF13589">
    <property type="entry name" value="HATPase_c_3"/>
    <property type="match status" value="1"/>
</dbReference>
<evidence type="ECO:0000256" key="4">
    <source>
        <dbReference type="ARBA" id="ARBA00022679"/>
    </source>
</evidence>
<dbReference type="Proteomes" id="UP000292110">
    <property type="component" value="Unassembled WGS sequence"/>
</dbReference>
<dbReference type="PRINTS" id="PR00344">
    <property type="entry name" value="BCTRLSENSOR"/>
</dbReference>
<organism evidence="10 11">
    <name type="scientific">Acinetobacter halotolerans</name>
    <dbReference type="NCBI Taxonomy" id="1752076"/>
    <lineage>
        <taxon>Bacteria</taxon>
        <taxon>Pseudomonadati</taxon>
        <taxon>Pseudomonadota</taxon>
        <taxon>Gammaproteobacteria</taxon>
        <taxon>Moraxellales</taxon>
        <taxon>Moraxellaceae</taxon>
        <taxon>Acinetobacter</taxon>
    </lineage>
</organism>
<protein>
    <recommendedName>
        <fullName evidence="2">histidine kinase</fullName>
        <ecNumber evidence="2">2.7.13.3</ecNumber>
    </recommendedName>
</protein>
<keyword evidence="5" id="KW-0547">Nucleotide-binding</keyword>
<dbReference type="InterPro" id="IPR005467">
    <property type="entry name" value="His_kinase_dom"/>
</dbReference>
<evidence type="ECO:0000256" key="1">
    <source>
        <dbReference type="ARBA" id="ARBA00000085"/>
    </source>
</evidence>
<keyword evidence="7 10" id="KW-0067">ATP-binding</keyword>
<evidence type="ECO:0000256" key="8">
    <source>
        <dbReference type="ARBA" id="ARBA00023012"/>
    </source>
</evidence>
<dbReference type="PROSITE" id="PS50109">
    <property type="entry name" value="HIS_KIN"/>
    <property type="match status" value="1"/>
</dbReference>
<dbReference type="PANTHER" id="PTHR43065:SF10">
    <property type="entry name" value="PEROXIDE STRESS-ACTIVATED HISTIDINE KINASE MAK3"/>
    <property type="match status" value="1"/>
</dbReference>
<comment type="catalytic activity">
    <reaction evidence="1">
        <text>ATP + protein L-histidine = ADP + protein N-phospho-L-histidine.</text>
        <dbReference type="EC" id="2.7.13.3"/>
    </reaction>
</comment>
<evidence type="ECO:0000313" key="11">
    <source>
        <dbReference type="Proteomes" id="UP000292110"/>
    </source>
</evidence>
<dbReference type="GO" id="GO:0004673">
    <property type="term" value="F:protein histidine kinase activity"/>
    <property type="evidence" value="ECO:0007669"/>
    <property type="project" value="UniProtKB-EC"/>
</dbReference>
<keyword evidence="4" id="KW-0808">Transferase</keyword>
<dbReference type="SUPFAM" id="SSF55874">
    <property type="entry name" value="ATPase domain of HSP90 chaperone/DNA topoisomerase II/histidine kinase"/>
    <property type="match status" value="2"/>
</dbReference>
<dbReference type="GO" id="GO:0005524">
    <property type="term" value="F:ATP binding"/>
    <property type="evidence" value="ECO:0007669"/>
    <property type="project" value="UniProtKB-KW"/>
</dbReference>
<reference evidence="10 11" key="1">
    <citation type="submission" date="2019-02" db="EMBL/GenBank/DDBJ databases">
        <title>The draft genome of Acinetobacter halotolerans strain JCM 31009.</title>
        <authorList>
            <person name="Qin J."/>
            <person name="Feng Y."/>
            <person name="Nemec A."/>
            <person name="Zong Z."/>
        </authorList>
    </citation>
    <scope>NUCLEOTIDE SEQUENCE [LARGE SCALE GENOMIC DNA]</scope>
    <source>
        <strain evidence="10 11">JCM 31009</strain>
    </source>
</reference>
<comment type="caution">
    <text evidence="10">The sequence shown here is derived from an EMBL/GenBank/DDBJ whole genome shotgun (WGS) entry which is preliminary data.</text>
</comment>
<dbReference type="PANTHER" id="PTHR43065">
    <property type="entry name" value="SENSOR HISTIDINE KINASE"/>
    <property type="match status" value="1"/>
</dbReference>
<evidence type="ECO:0000313" key="10">
    <source>
        <dbReference type="EMBL" id="RZF56841.1"/>
    </source>
</evidence>
<dbReference type="Pfam" id="PF02518">
    <property type="entry name" value="HATPase_c"/>
    <property type="match status" value="1"/>
</dbReference>
<dbReference type="SMART" id="SM00387">
    <property type="entry name" value="HATPase_c"/>
    <property type="match status" value="1"/>
</dbReference>
<keyword evidence="6" id="KW-0418">Kinase</keyword>
<accession>A0A4Q6XDV9</accession>
<evidence type="ECO:0000256" key="6">
    <source>
        <dbReference type="ARBA" id="ARBA00022777"/>
    </source>
</evidence>
<keyword evidence="11" id="KW-1185">Reference proteome</keyword>
<dbReference type="GO" id="GO:0000160">
    <property type="term" value="P:phosphorelay signal transduction system"/>
    <property type="evidence" value="ECO:0007669"/>
    <property type="project" value="UniProtKB-KW"/>
</dbReference>
<name>A0A4Q6XDV9_9GAMM</name>
<keyword evidence="3" id="KW-0597">Phosphoprotein</keyword>
<feature type="domain" description="Histidine kinase" evidence="9">
    <location>
        <begin position="525"/>
        <end position="755"/>
    </location>
</feature>
<dbReference type="InterPro" id="IPR004358">
    <property type="entry name" value="Sig_transdc_His_kin-like_C"/>
</dbReference>
<evidence type="ECO:0000256" key="2">
    <source>
        <dbReference type="ARBA" id="ARBA00012438"/>
    </source>
</evidence>
<dbReference type="InterPro" id="IPR003594">
    <property type="entry name" value="HATPase_dom"/>
</dbReference>
<evidence type="ECO:0000256" key="5">
    <source>
        <dbReference type="ARBA" id="ARBA00022741"/>
    </source>
</evidence>
<dbReference type="EMBL" id="SGIM01000001">
    <property type="protein sequence ID" value="RZF56841.1"/>
    <property type="molecule type" value="Genomic_DNA"/>
</dbReference>
<dbReference type="Gene3D" id="3.30.565.10">
    <property type="entry name" value="Histidine kinase-like ATPase, C-terminal domain"/>
    <property type="match status" value="2"/>
</dbReference>
<dbReference type="AlphaFoldDB" id="A0A4Q6XDV9"/>
<sequence>MNIDELKKQLLDCLDAEELDNTRILSLTHQLANFDESKVRFSVDAGVIDRLGQELVARQETAVSELVKNSYDADAQYVSLNFFDSKDIGGTLVIEDDGLGMSRDDLVNGFMRVSSTSKIHEPRSPLFNRQRAGQKGIGRFSVQRLGRKLTIITQTKDSDTSLKLVINWDDYSRDGNLFVVENKLEIIPKTKINGTTLIIENLRDRWSKASIQRVYRYVSEIITPKFLSEEIIETENDNFDVEFFEVNQGKKQKVADSSIMLYQHAVAIFDGYIDDLGYGWLSINSKRLKISNEKIHIGFEPEDNKSAFPNIRNIKFKVFYFIYDSELISKTHSTSIRNKLAKEGGVKLYRNGFRVLPYGEEGDDWLRLDESSRRRVILIPHGNNNFYGFVELADPENEFNETSSREGLIDNESVRELKNFVHRALVTAVMRVGAARGTKVTTSQRKDGKNWEDIEFRIRNIALSLDELDKEFEGEEKKVTRRRVVKKLKKDISELKVAHEAELKKTIQERAMLRVLSSVGITVSQFIHEIKYYMDNIQSDINFLIRELDGKDEQNACLETVKILKNNFDSFKNYTSYFNAVVSANLVRELSPLNIREIVHSFISSMKHDAERLGIEFLPPKFNKTFLYTKSMHPSEWSSILFNLYTNSKKAIAREKINGKILIECGESDDYIFLEFSDNGDGIKEGDELLIFNEFFTTTSAVSFDNFDSSSEVAGTGLGLKIVKDIVKSHRGNIDVVSAKAEFSTCFRVEVPKANDKELREYGL</sequence>
<dbReference type="EC" id="2.7.13.3" evidence="2"/>
<dbReference type="RefSeq" id="WP_130160798.1">
    <property type="nucleotide sequence ID" value="NZ_SGIM01000001.1"/>
</dbReference>
<gene>
    <name evidence="10" type="ORF">EXE30_00850</name>
</gene>